<keyword evidence="3" id="KW-0812">Transmembrane</keyword>
<evidence type="ECO:0000313" key="7">
    <source>
        <dbReference type="Proteomes" id="UP000000448"/>
    </source>
</evidence>
<dbReference type="GO" id="GO:0052621">
    <property type="term" value="F:diguanylate cyclase activity"/>
    <property type="evidence" value="ECO:0007669"/>
    <property type="project" value="UniProtKB-EC"/>
</dbReference>
<dbReference type="eggNOG" id="COG0834">
    <property type="taxonomic scope" value="Bacteria"/>
</dbReference>
<protein>
    <recommendedName>
        <fullName evidence="1">diguanylate cyclase</fullName>
        <ecNumber evidence="1">2.7.7.65</ecNumber>
    </recommendedName>
</protein>
<dbReference type="CDD" id="cd01949">
    <property type="entry name" value="GGDEF"/>
    <property type="match status" value="1"/>
</dbReference>
<keyword evidence="3" id="KW-0472">Membrane</keyword>
<dbReference type="eggNOG" id="COG3706">
    <property type="taxonomic scope" value="Bacteria"/>
</dbReference>
<evidence type="ECO:0000256" key="2">
    <source>
        <dbReference type="ARBA" id="ARBA00034247"/>
    </source>
</evidence>
<dbReference type="Gene3D" id="3.40.190.10">
    <property type="entry name" value="Periplasmic binding protein-like II"/>
    <property type="match status" value="2"/>
</dbReference>
<feature type="transmembrane region" description="Helical" evidence="3">
    <location>
        <begin position="261"/>
        <end position="279"/>
    </location>
</feature>
<evidence type="ECO:0000259" key="5">
    <source>
        <dbReference type="PROSITE" id="PS50887"/>
    </source>
</evidence>
<dbReference type="STRING" id="598659.NAMH_1296"/>
<dbReference type="KEGG" id="nam:NAMH_1296"/>
<keyword evidence="4" id="KW-0732">Signal</keyword>
<feature type="chain" id="PRO_5013017038" description="diguanylate cyclase" evidence="4">
    <location>
        <begin position="16"/>
        <end position="462"/>
    </location>
</feature>
<dbReference type="HOGENOM" id="CLU_020667_1_0_7"/>
<name>B9L5Q1_NAUPA</name>
<dbReference type="PANTHER" id="PTHR45138:SF9">
    <property type="entry name" value="DIGUANYLATE CYCLASE DGCM-RELATED"/>
    <property type="match status" value="1"/>
</dbReference>
<dbReference type="CDD" id="cd01007">
    <property type="entry name" value="PBP2_BvgS_HisK_like"/>
    <property type="match status" value="1"/>
</dbReference>
<organism evidence="6 7">
    <name type="scientific">Nautilia profundicola (strain ATCC BAA-1463 / DSM 18972 / AmH)</name>
    <dbReference type="NCBI Taxonomy" id="598659"/>
    <lineage>
        <taxon>Bacteria</taxon>
        <taxon>Pseudomonadati</taxon>
        <taxon>Campylobacterota</taxon>
        <taxon>Epsilonproteobacteria</taxon>
        <taxon>Nautiliales</taxon>
        <taxon>Nautiliaceae</taxon>
        <taxon>Nautilia</taxon>
    </lineage>
</organism>
<dbReference type="EMBL" id="CP001279">
    <property type="protein sequence ID" value="ACM92130.1"/>
    <property type="molecule type" value="Genomic_DNA"/>
</dbReference>
<dbReference type="Gene3D" id="3.30.70.270">
    <property type="match status" value="1"/>
</dbReference>
<evidence type="ECO:0000313" key="6">
    <source>
        <dbReference type="EMBL" id="ACM92130.1"/>
    </source>
</evidence>
<reference evidence="6 7" key="1">
    <citation type="journal article" date="2009" name="PLoS Genet.">
        <title>Adaptations to submarine hydrothermal environments exemplified by the genome of Nautilia profundicola.</title>
        <authorList>
            <person name="Campbell B.J."/>
            <person name="Smith J.L."/>
            <person name="Hanson T.E."/>
            <person name="Klotz M.G."/>
            <person name="Stein L.Y."/>
            <person name="Lee C.K."/>
            <person name="Wu D."/>
            <person name="Robinson J.M."/>
            <person name="Khouri H.M."/>
            <person name="Eisen J.A."/>
            <person name="Cary S.C."/>
        </authorList>
    </citation>
    <scope>NUCLEOTIDE SEQUENCE [LARGE SCALE GENOMIC DNA]</scope>
    <source>
        <strain evidence="7">ATCC BAA-1463 / DSM 18972 / AmH</strain>
    </source>
</reference>
<dbReference type="AlphaFoldDB" id="B9L5Q1"/>
<dbReference type="InterPro" id="IPR043128">
    <property type="entry name" value="Rev_trsase/Diguanyl_cyclase"/>
</dbReference>
<dbReference type="FunFam" id="3.30.70.270:FF:000001">
    <property type="entry name" value="Diguanylate cyclase domain protein"/>
    <property type="match status" value="1"/>
</dbReference>
<dbReference type="PROSITE" id="PS50887">
    <property type="entry name" value="GGDEF"/>
    <property type="match status" value="1"/>
</dbReference>
<dbReference type="RefSeq" id="WP_012663502.1">
    <property type="nucleotide sequence ID" value="NC_012115.1"/>
</dbReference>
<evidence type="ECO:0000256" key="1">
    <source>
        <dbReference type="ARBA" id="ARBA00012528"/>
    </source>
</evidence>
<dbReference type="InterPro" id="IPR000160">
    <property type="entry name" value="GGDEF_dom"/>
</dbReference>
<dbReference type="SMART" id="SM00267">
    <property type="entry name" value="GGDEF"/>
    <property type="match status" value="1"/>
</dbReference>
<proteinExistence type="predicted"/>
<dbReference type="NCBIfam" id="TIGR00254">
    <property type="entry name" value="GGDEF"/>
    <property type="match status" value="1"/>
</dbReference>
<dbReference type="Pfam" id="PF00990">
    <property type="entry name" value="GGDEF"/>
    <property type="match status" value="1"/>
</dbReference>
<keyword evidence="3" id="KW-1133">Transmembrane helix</keyword>
<gene>
    <name evidence="6" type="ordered locus">NAMH_1296</name>
</gene>
<evidence type="ECO:0000256" key="3">
    <source>
        <dbReference type="SAM" id="Phobius"/>
    </source>
</evidence>
<comment type="catalytic activity">
    <reaction evidence="2">
        <text>2 GTP = 3',3'-c-di-GMP + 2 diphosphate</text>
        <dbReference type="Rhea" id="RHEA:24898"/>
        <dbReference type="ChEBI" id="CHEBI:33019"/>
        <dbReference type="ChEBI" id="CHEBI:37565"/>
        <dbReference type="ChEBI" id="CHEBI:58805"/>
        <dbReference type="EC" id="2.7.7.65"/>
    </reaction>
</comment>
<dbReference type="InterPro" id="IPR029787">
    <property type="entry name" value="Nucleotide_cyclase"/>
</dbReference>
<sequence>MKKLLILLCALVLFANDVNLTKEEKNYINSHTFKCIISTSWAPFNTMINGKLEGISVDFWKLVKKKLHLKSHCIIAPSWSTVLDAIKHKRADLTIGTDITSEKKKFAIFSKPYATFPIAIATKNDVGFIGSMIFLQNKKIAVGKNYTAAQLLKKYFPNYKIIEVENTKKALELVNKGEAYAAIDIMPVLVYNINKYEFANLKIAGKTPWKFQIRFMLSKDNELLVSAINKAIDTITDKQKKEIYKKWIHVTYQQGYSLKQVLLIVFVSFIIIVALVYWIRMLKKEINKRKEIEKELQKLSIIDSLTGIFNRYKIDTALKQQISYSKRHHLPLSVIFFDIDHFKKINDTYGHRIGDKILKEIADIIKHSLREYDIFGRWGGEEFIIILPNTNLLQAIKVAKKLKSLIENHRFKYIDGLTCSFGVTELMPEDNSDSILIRVDSFMYEAKKRGRNQIVSDLNFKF</sequence>
<dbReference type="EC" id="2.7.7.65" evidence="1"/>
<dbReference type="PANTHER" id="PTHR45138">
    <property type="entry name" value="REGULATORY COMPONENTS OF SENSORY TRANSDUCTION SYSTEM"/>
    <property type="match status" value="1"/>
</dbReference>
<feature type="signal peptide" evidence="4">
    <location>
        <begin position="1"/>
        <end position="15"/>
    </location>
</feature>
<dbReference type="Proteomes" id="UP000000448">
    <property type="component" value="Chromosome"/>
</dbReference>
<dbReference type="SMART" id="SM00062">
    <property type="entry name" value="PBPb"/>
    <property type="match status" value="1"/>
</dbReference>
<evidence type="ECO:0000256" key="4">
    <source>
        <dbReference type="SAM" id="SignalP"/>
    </source>
</evidence>
<keyword evidence="7" id="KW-1185">Reference proteome</keyword>
<dbReference type="OrthoDB" id="9813903at2"/>
<dbReference type="InterPro" id="IPR050469">
    <property type="entry name" value="Diguanylate_Cyclase"/>
</dbReference>
<dbReference type="SUPFAM" id="SSF53850">
    <property type="entry name" value="Periplasmic binding protein-like II"/>
    <property type="match status" value="1"/>
</dbReference>
<accession>B9L5Q1</accession>
<feature type="domain" description="GGDEF" evidence="5">
    <location>
        <begin position="330"/>
        <end position="459"/>
    </location>
</feature>
<dbReference type="InterPro" id="IPR001638">
    <property type="entry name" value="Solute-binding_3/MltF_N"/>
</dbReference>
<dbReference type="Pfam" id="PF00497">
    <property type="entry name" value="SBP_bac_3"/>
    <property type="match status" value="1"/>
</dbReference>
<dbReference type="SUPFAM" id="SSF55073">
    <property type="entry name" value="Nucleotide cyclase"/>
    <property type="match status" value="1"/>
</dbReference>